<dbReference type="EMBL" id="MU006567">
    <property type="protein sequence ID" value="KAF2749157.1"/>
    <property type="molecule type" value="Genomic_DNA"/>
</dbReference>
<evidence type="ECO:0000256" key="15">
    <source>
        <dbReference type="PROSITE-ProRule" id="PRU01356"/>
    </source>
</evidence>
<feature type="chain" id="PRO_5025490234" description="CFEM domain-containing protein" evidence="16">
    <location>
        <begin position="17"/>
        <end position="237"/>
    </location>
</feature>
<evidence type="ECO:0000256" key="14">
    <source>
        <dbReference type="ARBA" id="ARBA00023288"/>
    </source>
</evidence>
<keyword evidence="12 15" id="KW-1015">Disulfide bond</keyword>
<comment type="caution">
    <text evidence="15">Lacks conserved residue(s) required for the propagation of feature annotation.</text>
</comment>
<evidence type="ECO:0000256" key="9">
    <source>
        <dbReference type="ARBA" id="ARBA00022729"/>
    </source>
</evidence>
<comment type="subcellular location">
    <subcellularLocation>
        <location evidence="1">Cell membrane</location>
        <topology evidence="1">Lipid-anchor</topology>
        <topology evidence="1">GPI-anchor</topology>
    </subcellularLocation>
    <subcellularLocation>
        <location evidence="2">Secreted</location>
    </subcellularLocation>
</comment>
<dbReference type="PANTHER" id="PTHR37928:SF1">
    <property type="entry name" value="CFEM DOMAIN PROTEIN (AFU_ORTHOLOGUE AFUA_6G14090)"/>
    <property type="match status" value="1"/>
</dbReference>
<dbReference type="InterPro" id="IPR008427">
    <property type="entry name" value="Extracellular_membr_CFEM_dom"/>
</dbReference>
<dbReference type="SMART" id="SM00747">
    <property type="entry name" value="CFEM"/>
    <property type="match status" value="1"/>
</dbReference>
<evidence type="ECO:0000256" key="1">
    <source>
        <dbReference type="ARBA" id="ARBA00004609"/>
    </source>
</evidence>
<keyword evidence="5" id="KW-0964">Secreted</keyword>
<dbReference type="GO" id="GO:0046872">
    <property type="term" value="F:metal ion binding"/>
    <property type="evidence" value="ECO:0007669"/>
    <property type="project" value="UniProtKB-UniRule"/>
</dbReference>
<keyword evidence="6 15" id="KW-0349">Heme</keyword>
<dbReference type="InterPro" id="IPR051735">
    <property type="entry name" value="CFEM_domain"/>
</dbReference>
<name>A0A6A6VJ66_9PLEO</name>
<keyword evidence="4" id="KW-1003">Cell membrane</keyword>
<evidence type="ECO:0000256" key="2">
    <source>
        <dbReference type="ARBA" id="ARBA00004613"/>
    </source>
</evidence>
<evidence type="ECO:0000313" key="18">
    <source>
        <dbReference type="EMBL" id="KAF2749157.1"/>
    </source>
</evidence>
<dbReference type="PROSITE" id="PS52012">
    <property type="entry name" value="CFEM"/>
    <property type="match status" value="1"/>
</dbReference>
<feature type="domain" description="CFEM" evidence="17">
    <location>
        <begin position="1"/>
        <end position="113"/>
    </location>
</feature>
<evidence type="ECO:0000256" key="10">
    <source>
        <dbReference type="ARBA" id="ARBA00023004"/>
    </source>
</evidence>
<evidence type="ECO:0000256" key="11">
    <source>
        <dbReference type="ARBA" id="ARBA00023136"/>
    </source>
</evidence>
<evidence type="ECO:0000259" key="17">
    <source>
        <dbReference type="PROSITE" id="PS52012"/>
    </source>
</evidence>
<proteinExistence type="inferred from homology"/>
<evidence type="ECO:0000256" key="13">
    <source>
        <dbReference type="ARBA" id="ARBA00023180"/>
    </source>
</evidence>
<sequence>MRTSFALLAAAGIAMSQDLASLPECGQTCITNMLSIANSGFGCGAGDVVCYCSNQDFGYGVRDCSNQACSSPEEAARVIQYGTDYCASALSGASSTGALPILTSALSSIATETGEGQTATPITTSALVETITTDGSTVETTTGFTTIYNSMSSAAASVTESAESMASSAASSATDAISSIESAASSAIESAESGASSVASSVSEAASSATQAPEGAAPMMTAFPMAGAVGIAAMLLI</sequence>
<feature type="signal peptide" evidence="16">
    <location>
        <begin position="1"/>
        <end position="16"/>
    </location>
</feature>
<evidence type="ECO:0000256" key="8">
    <source>
        <dbReference type="ARBA" id="ARBA00022723"/>
    </source>
</evidence>
<evidence type="ECO:0000256" key="6">
    <source>
        <dbReference type="ARBA" id="ARBA00022617"/>
    </source>
</evidence>
<dbReference type="GO" id="GO:0005886">
    <property type="term" value="C:plasma membrane"/>
    <property type="evidence" value="ECO:0007669"/>
    <property type="project" value="UniProtKB-SubCell"/>
</dbReference>
<gene>
    <name evidence="18" type="ORF">M011DRAFT_466276</name>
</gene>
<keyword evidence="7" id="KW-0336">GPI-anchor</keyword>
<keyword evidence="14" id="KW-0449">Lipoprotein</keyword>
<dbReference type="OrthoDB" id="1193027at2759"/>
<keyword evidence="10 15" id="KW-0408">Iron</keyword>
<evidence type="ECO:0000256" key="5">
    <source>
        <dbReference type="ARBA" id="ARBA00022525"/>
    </source>
</evidence>
<dbReference type="Pfam" id="PF05730">
    <property type="entry name" value="CFEM"/>
    <property type="match status" value="1"/>
</dbReference>
<evidence type="ECO:0000256" key="3">
    <source>
        <dbReference type="ARBA" id="ARBA00010031"/>
    </source>
</evidence>
<accession>A0A6A6VJ66</accession>
<dbReference type="AlphaFoldDB" id="A0A6A6VJ66"/>
<feature type="disulfide bond" evidence="15">
    <location>
        <begin position="43"/>
        <end position="50"/>
    </location>
</feature>
<evidence type="ECO:0000256" key="16">
    <source>
        <dbReference type="SAM" id="SignalP"/>
    </source>
</evidence>
<dbReference type="GO" id="GO:0098552">
    <property type="term" value="C:side of membrane"/>
    <property type="evidence" value="ECO:0007669"/>
    <property type="project" value="UniProtKB-KW"/>
</dbReference>
<evidence type="ECO:0000313" key="19">
    <source>
        <dbReference type="Proteomes" id="UP000799440"/>
    </source>
</evidence>
<reference evidence="18" key="1">
    <citation type="journal article" date="2020" name="Stud. Mycol.">
        <title>101 Dothideomycetes genomes: a test case for predicting lifestyles and emergence of pathogens.</title>
        <authorList>
            <person name="Haridas S."/>
            <person name="Albert R."/>
            <person name="Binder M."/>
            <person name="Bloem J."/>
            <person name="Labutti K."/>
            <person name="Salamov A."/>
            <person name="Andreopoulos B."/>
            <person name="Baker S."/>
            <person name="Barry K."/>
            <person name="Bills G."/>
            <person name="Bluhm B."/>
            <person name="Cannon C."/>
            <person name="Castanera R."/>
            <person name="Culley D."/>
            <person name="Daum C."/>
            <person name="Ezra D."/>
            <person name="Gonzalez J."/>
            <person name="Henrissat B."/>
            <person name="Kuo A."/>
            <person name="Liang C."/>
            <person name="Lipzen A."/>
            <person name="Lutzoni F."/>
            <person name="Magnuson J."/>
            <person name="Mondo S."/>
            <person name="Nolan M."/>
            <person name="Ohm R."/>
            <person name="Pangilinan J."/>
            <person name="Park H.-J."/>
            <person name="Ramirez L."/>
            <person name="Alfaro M."/>
            <person name="Sun H."/>
            <person name="Tritt A."/>
            <person name="Yoshinaga Y."/>
            <person name="Zwiers L.-H."/>
            <person name="Turgeon B."/>
            <person name="Goodwin S."/>
            <person name="Spatafora J."/>
            <person name="Crous P."/>
            <person name="Grigoriev I."/>
        </authorList>
    </citation>
    <scope>NUCLEOTIDE SEQUENCE</scope>
    <source>
        <strain evidence="18">CBS 119925</strain>
    </source>
</reference>
<dbReference type="GO" id="GO:0005576">
    <property type="term" value="C:extracellular region"/>
    <property type="evidence" value="ECO:0007669"/>
    <property type="project" value="UniProtKB-SubCell"/>
</dbReference>
<dbReference type="PANTHER" id="PTHR37928">
    <property type="entry name" value="CFEM DOMAIN PROTEIN (AFU_ORTHOLOGUE AFUA_6G14090)"/>
    <property type="match status" value="1"/>
</dbReference>
<feature type="binding site" description="axial binding residue" evidence="15">
    <location>
        <position position="47"/>
    </location>
    <ligand>
        <name>heme</name>
        <dbReference type="ChEBI" id="CHEBI:30413"/>
    </ligand>
    <ligandPart>
        <name>Fe</name>
        <dbReference type="ChEBI" id="CHEBI:18248"/>
    </ligandPart>
</feature>
<evidence type="ECO:0000256" key="7">
    <source>
        <dbReference type="ARBA" id="ARBA00022622"/>
    </source>
</evidence>
<comment type="similarity">
    <text evidence="3">Belongs to the RBT5 family.</text>
</comment>
<keyword evidence="8 15" id="KW-0479">Metal-binding</keyword>
<evidence type="ECO:0000256" key="4">
    <source>
        <dbReference type="ARBA" id="ARBA00022475"/>
    </source>
</evidence>
<keyword evidence="9 16" id="KW-0732">Signal</keyword>
<keyword evidence="11" id="KW-0472">Membrane</keyword>
<keyword evidence="19" id="KW-1185">Reference proteome</keyword>
<evidence type="ECO:0000256" key="12">
    <source>
        <dbReference type="ARBA" id="ARBA00023157"/>
    </source>
</evidence>
<protein>
    <recommendedName>
        <fullName evidence="17">CFEM domain-containing protein</fullName>
    </recommendedName>
</protein>
<dbReference type="Proteomes" id="UP000799440">
    <property type="component" value="Unassembled WGS sequence"/>
</dbReference>
<organism evidence="18 19">
    <name type="scientific">Sporormia fimetaria CBS 119925</name>
    <dbReference type="NCBI Taxonomy" id="1340428"/>
    <lineage>
        <taxon>Eukaryota</taxon>
        <taxon>Fungi</taxon>
        <taxon>Dikarya</taxon>
        <taxon>Ascomycota</taxon>
        <taxon>Pezizomycotina</taxon>
        <taxon>Dothideomycetes</taxon>
        <taxon>Pleosporomycetidae</taxon>
        <taxon>Pleosporales</taxon>
        <taxon>Sporormiaceae</taxon>
        <taxon>Sporormia</taxon>
    </lineage>
</organism>
<keyword evidence="13" id="KW-0325">Glycoprotein</keyword>